<accession>A0A5B7K4S9</accession>
<dbReference type="AlphaFoldDB" id="A0A5B7K4S9"/>
<dbReference type="EMBL" id="VSRR010139639">
    <property type="protein sequence ID" value="MPD04151.1"/>
    <property type="molecule type" value="Genomic_DNA"/>
</dbReference>
<feature type="compositionally biased region" description="Basic residues" evidence="1">
    <location>
        <begin position="1"/>
        <end position="12"/>
    </location>
</feature>
<dbReference type="Proteomes" id="UP000324222">
    <property type="component" value="Unassembled WGS sequence"/>
</dbReference>
<feature type="region of interest" description="Disordered" evidence="1">
    <location>
        <begin position="1"/>
        <end position="30"/>
    </location>
</feature>
<reference evidence="2 3" key="1">
    <citation type="submission" date="2019-05" db="EMBL/GenBank/DDBJ databases">
        <title>Another draft genome of Portunus trituberculatus and its Hox gene families provides insights of decapod evolution.</title>
        <authorList>
            <person name="Jeong J.-H."/>
            <person name="Song I."/>
            <person name="Kim S."/>
            <person name="Choi T."/>
            <person name="Kim D."/>
            <person name="Ryu S."/>
            <person name="Kim W."/>
        </authorList>
    </citation>
    <scope>NUCLEOTIDE SEQUENCE [LARGE SCALE GENOMIC DNA]</scope>
    <source>
        <tissue evidence="2">Muscle</tissue>
    </source>
</reference>
<evidence type="ECO:0000256" key="1">
    <source>
        <dbReference type="SAM" id="MobiDB-lite"/>
    </source>
</evidence>
<comment type="caution">
    <text evidence="2">The sequence shown here is derived from an EMBL/GenBank/DDBJ whole genome shotgun (WGS) entry which is preliminary data.</text>
</comment>
<sequence length="122" mass="13023">MTRKRRCNRSLRRREGGRGKEEGGREGGGGGAYHGLVMCDAALAGPELCLQVRGRVEVATGFSGAAALDSVHANCDCAFVTRAHMVGGVREPTLNFWPLARPTLKLPTHLQAEERPTAASPL</sequence>
<evidence type="ECO:0000313" key="2">
    <source>
        <dbReference type="EMBL" id="MPD04151.1"/>
    </source>
</evidence>
<gene>
    <name evidence="2" type="ORF">E2C01_099824</name>
</gene>
<protein>
    <submittedName>
        <fullName evidence="2">Uncharacterized protein</fullName>
    </submittedName>
</protein>
<name>A0A5B7K4S9_PORTR</name>
<organism evidence="2 3">
    <name type="scientific">Portunus trituberculatus</name>
    <name type="common">Swimming crab</name>
    <name type="synonym">Neptunus trituberculatus</name>
    <dbReference type="NCBI Taxonomy" id="210409"/>
    <lineage>
        <taxon>Eukaryota</taxon>
        <taxon>Metazoa</taxon>
        <taxon>Ecdysozoa</taxon>
        <taxon>Arthropoda</taxon>
        <taxon>Crustacea</taxon>
        <taxon>Multicrustacea</taxon>
        <taxon>Malacostraca</taxon>
        <taxon>Eumalacostraca</taxon>
        <taxon>Eucarida</taxon>
        <taxon>Decapoda</taxon>
        <taxon>Pleocyemata</taxon>
        <taxon>Brachyura</taxon>
        <taxon>Eubrachyura</taxon>
        <taxon>Portunoidea</taxon>
        <taxon>Portunidae</taxon>
        <taxon>Portuninae</taxon>
        <taxon>Portunus</taxon>
    </lineage>
</organism>
<keyword evidence="3" id="KW-1185">Reference proteome</keyword>
<feature type="compositionally biased region" description="Basic and acidic residues" evidence="1">
    <location>
        <begin position="13"/>
        <end position="25"/>
    </location>
</feature>
<evidence type="ECO:0000313" key="3">
    <source>
        <dbReference type="Proteomes" id="UP000324222"/>
    </source>
</evidence>
<proteinExistence type="predicted"/>